<name>A0A8T2MYP6_9TELE</name>
<feature type="domain" description="Anaphase-promoting complex subunit 1 C-terminal" evidence="1">
    <location>
        <begin position="75"/>
        <end position="137"/>
    </location>
</feature>
<dbReference type="Proteomes" id="UP000824540">
    <property type="component" value="Unassembled WGS sequence"/>
</dbReference>
<keyword evidence="3" id="KW-1185">Reference proteome</keyword>
<accession>A0A8T2MYP6</accession>
<dbReference type="Pfam" id="PF18122">
    <property type="entry name" value="APC1_C"/>
    <property type="match status" value="2"/>
</dbReference>
<feature type="domain" description="Anaphase-promoting complex subunit 1 C-terminal" evidence="1">
    <location>
        <begin position="38"/>
        <end position="69"/>
    </location>
</feature>
<dbReference type="AlphaFoldDB" id="A0A8T2MYP6"/>
<dbReference type="EMBL" id="JAFBMS010000235">
    <property type="protein sequence ID" value="KAG9332863.1"/>
    <property type="molecule type" value="Genomic_DNA"/>
</dbReference>
<reference evidence="2" key="1">
    <citation type="thesis" date="2021" institute="BYU ScholarsArchive" country="Provo, UT, USA">
        <title>Applications of and Algorithms for Genome Assembly and Genomic Analyses with an Emphasis on Marine Teleosts.</title>
        <authorList>
            <person name="Pickett B.D."/>
        </authorList>
    </citation>
    <scope>NUCLEOTIDE SEQUENCE</scope>
    <source>
        <strain evidence="2">HI-2016</strain>
    </source>
</reference>
<gene>
    <name evidence="2" type="ORF">JZ751_014467</name>
</gene>
<evidence type="ECO:0000313" key="3">
    <source>
        <dbReference type="Proteomes" id="UP000824540"/>
    </source>
</evidence>
<proteinExistence type="predicted"/>
<dbReference type="OrthoDB" id="8953147at2759"/>
<dbReference type="InterPro" id="IPR041221">
    <property type="entry name" value="APC1_C"/>
</dbReference>
<organism evidence="2 3">
    <name type="scientific">Albula glossodonta</name>
    <name type="common">roundjaw bonefish</name>
    <dbReference type="NCBI Taxonomy" id="121402"/>
    <lineage>
        <taxon>Eukaryota</taxon>
        <taxon>Metazoa</taxon>
        <taxon>Chordata</taxon>
        <taxon>Craniata</taxon>
        <taxon>Vertebrata</taxon>
        <taxon>Euteleostomi</taxon>
        <taxon>Actinopterygii</taxon>
        <taxon>Neopterygii</taxon>
        <taxon>Teleostei</taxon>
        <taxon>Albuliformes</taxon>
        <taxon>Albulidae</taxon>
        <taxon>Albula</taxon>
    </lineage>
</organism>
<comment type="caution">
    <text evidence="2">The sequence shown here is derived from an EMBL/GenBank/DDBJ whole genome shotgun (WGS) entry which is preliminary data.</text>
</comment>
<protein>
    <recommendedName>
        <fullName evidence="1">Anaphase-promoting complex subunit 1 C-terminal domain-containing protein</fullName>
    </recommendedName>
</protein>
<evidence type="ECO:0000259" key="1">
    <source>
        <dbReference type="Pfam" id="PF18122"/>
    </source>
</evidence>
<evidence type="ECO:0000313" key="2">
    <source>
        <dbReference type="EMBL" id="KAG9332863.1"/>
    </source>
</evidence>
<sequence>MFSCDLIHKVFNELISRCVPASLACPTPAPCGFVFLQKQETLALFSAILYECVTQENPEMLPTYIAIDQERLRRPEGQGLLLSSEFLPVMKCSADNTLDRWLCDHGSVLEAYMSGQPCPQDADTSMLACFLVYHSIPTAGKMADTATEGRGSFPELLLRFSQLGVPVRSLLRLAPLLLRTDPETSSPLATPGL</sequence>